<accession>A0ABW1GIG5</accession>
<dbReference type="InterPro" id="IPR020311">
    <property type="entry name" value="Uncharacterised_Rv0898c"/>
</dbReference>
<feature type="compositionally biased region" description="Basic and acidic residues" evidence="1">
    <location>
        <begin position="73"/>
        <end position="83"/>
    </location>
</feature>
<dbReference type="RefSeq" id="WP_344512814.1">
    <property type="nucleotide sequence ID" value="NZ_BAAATU010000024.1"/>
</dbReference>
<proteinExistence type="predicted"/>
<name>A0ABW1GIG5_9ACTN</name>
<comment type="caution">
    <text evidence="2">The sequence shown here is derived from an EMBL/GenBank/DDBJ whole genome shotgun (WGS) entry which is preliminary data.</text>
</comment>
<dbReference type="EMBL" id="JBHSPU010000009">
    <property type="protein sequence ID" value="MFC5913432.1"/>
    <property type="molecule type" value="Genomic_DNA"/>
</dbReference>
<protein>
    <submittedName>
        <fullName evidence="2">DUF2630 family protein</fullName>
    </submittedName>
</protein>
<gene>
    <name evidence="2" type="ORF">ACFP1B_08330</name>
</gene>
<reference evidence="3" key="1">
    <citation type="journal article" date="2019" name="Int. J. Syst. Evol. Microbiol.">
        <title>The Global Catalogue of Microorganisms (GCM) 10K type strain sequencing project: providing services to taxonomists for standard genome sequencing and annotation.</title>
        <authorList>
            <consortium name="The Broad Institute Genomics Platform"/>
            <consortium name="The Broad Institute Genome Sequencing Center for Infectious Disease"/>
            <person name="Wu L."/>
            <person name="Ma J."/>
        </authorList>
    </citation>
    <scope>NUCLEOTIDE SEQUENCE [LARGE SCALE GENOMIC DNA]</scope>
    <source>
        <strain evidence="3">JCM 4147</strain>
    </source>
</reference>
<organism evidence="2 3">
    <name type="scientific">Streptomyces pulveraceus</name>
    <dbReference type="NCBI Taxonomy" id="68258"/>
    <lineage>
        <taxon>Bacteria</taxon>
        <taxon>Bacillati</taxon>
        <taxon>Actinomycetota</taxon>
        <taxon>Actinomycetes</taxon>
        <taxon>Kitasatosporales</taxon>
        <taxon>Streptomycetaceae</taxon>
        <taxon>Streptomyces</taxon>
    </lineage>
</organism>
<evidence type="ECO:0000256" key="1">
    <source>
        <dbReference type="SAM" id="MobiDB-lite"/>
    </source>
</evidence>
<dbReference type="Pfam" id="PF10944">
    <property type="entry name" value="DUF2630"/>
    <property type="match status" value="1"/>
</dbReference>
<evidence type="ECO:0000313" key="3">
    <source>
        <dbReference type="Proteomes" id="UP001596200"/>
    </source>
</evidence>
<dbReference type="Proteomes" id="UP001596200">
    <property type="component" value="Unassembled WGS sequence"/>
</dbReference>
<feature type="region of interest" description="Disordered" evidence="1">
    <location>
        <begin position="64"/>
        <end position="83"/>
    </location>
</feature>
<evidence type="ECO:0000313" key="2">
    <source>
        <dbReference type="EMBL" id="MFC5913432.1"/>
    </source>
</evidence>
<keyword evidence="3" id="KW-1185">Reference proteome</keyword>
<sequence>MDDREHAIIDDIGGLISEERSLRDRSTRDMGLSADEKARLRTVEVRLDQCWDLLRQRRALSEFGEDPAAAEVRPADEVEGYRS</sequence>